<sequence>MSGLVVENLRLKELLVVVELNKPFFEEFLTFIKGQGYVNIRALIAESDEAQLEKILNTYFSADFENTLFDGIGRPYPDATSKWFFITWILRDAATQRLAPIVSKTTGRNITEKRIKVICKILAFVEPLLPNEEQWEWPAIAEIMLQRLEGSRRALKGGLFEAIVRDKLKSLFKKHDLKIEVTNKEVKLNDETYDIELIGNNQKILMPVKTRETMGGGHALLFTRDIHKAIAVAEENGFNCIPVVIAESWGGNLDELNCENYIYIQENPNQLDKINPKLEEELEALVSTFAKIE</sequence>
<dbReference type="EMBL" id="CP000563">
    <property type="protein sequence ID" value="ABN63093.1"/>
    <property type="molecule type" value="Genomic_DNA"/>
</dbReference>
<dbReference type="HOGENOM" id="CLU_949035_0_0_6"/>
<reference evidence="1 2" key="1">
    <citation type="submission" date="2007-02" db="EMBL/GenBank/DDBJ databases">
        <title>Complete sequence of chromosome of Shewanella baltica OS155.</title>
        <authorList>
            <consortium name="US DOE Joint Genome Institute"/>
            <person name="Copeland A."/>
            <person name="Lucas S."/>
            <person name="Lapidus A."/>
            <person name="Barry K."/>
            <person name="Detter J.C."/>
            <person name="Glavina del Rio T."/>
            <person name="Hammon N."/>
            <person name="Israni S."/>
            <person name="Dalin E."/>
            <person name="Tice H."/>
            <person name="Pitluck S."/>
            <person name="Sims D.R."/>
            <person name="Brettin T."/>
            <person name="Bruce D."/>
            <person name="Han C."/>
            <person name="Tapia R."/>
            <person name="Brainard J."/>
            <person name="Schmutz J."/>
            <person name="Larimer F."/>
            <person name="Land M."/>
            <person name="Hauser L."/>
            <person name="Kyrpides N."/>
            <person name="Mikhailova N."/>
            <person name="Brettar I."/>
            <person name="Klappenbach J."/>
            <person name="Konstantinidis K."/>
            <person name="Rodrigues J."/>
            <person name="Tiedje J."/>
            <person name="Richardson P."/>
        </authorList>
    </citation>
    <scope>NUCLEOTIDE SEQUENCE [LARGE SCALE GENOMIC DNA]</scope>
    <source>
        <strain evidence="2">OS155 / ATCC BAA-1091</strain>
    </source>
</reference>
<organism evidence="1 2">
    <name type="scientific">Shewanella baltica (strain OS155 / ATCC BAA-1091)</name>
    <dbReference type="NCBI Taxonomy" id="325240"/>
    <lineage>
        <taxon>Bacteria</taxon>
        <taxon>Pseudomonadati</taxon>
        <taxon>Pseudomonadota</taxon>
        <taxon>Gammaproteobacteria</taxon>
        <taxon>Alteromonadales</taxon>
        <taxon>Shewanellaceae</taxon>
        <taxon>Shewanella</taxon>
    </lineage>
</organism>
<evidence type="ECO:0000313" key="1">
    <source>
        <dbReference type="EMBL" id="ABN63093.1"/>
    </source>
</evidence>
<evidence type="ECO:0000313" key="2">
    <source>
        <dbReference type="Proteomes" id="UP000001557"/>
    </source>
</evidence>
<name>A3D8N0_SHEB5</name>
<proteinExistence type="predicted"/>
<dbReference type="AlphaFoldDB" id="A3D8N0"/>
<accession>A3D8N0</accession>
<protein>
    <submittedName>
        <fullName evidence="1">Uncharacterized protein</fullName>
    </submittedName>
</protein>
<keyword evidence="2" id="KW-1185">Reference proteome</keyword>
<gene>
    <name evidence="1" type="ordered locus">Sbal_3618</name>
</gene>
<dbReference type="RefSeq" id="WP_011847792.1">
    <property type="nucleotide sequence ID" value="NC_009052.1"/>
</dbReference>
<dbReference type="Proteomes" id="UP000001557">
    <property type="component" value="Chromosome"/>
</dbReference>
<dbReference type="REBASE" id="14797">
    <property type="entry name" value="SbaOSORF3617P"/>
</dbReference>
<dbReference type="OrthoDB" id="509550at2"/>
<dbReference type="KEGG" id="sbl:Sbal_3618"/>